<keyword evidence="1" id="KW-0805">Transcription regulation</keyword>
<evidence type="ECO:0000256" key="3">
    <source>
        <dbReference type="ARBA" id="ARBA00023159"/>
    </source>
</evidence>
<dbReference type="SUPFAM" id="SSF51215">
    <property type="entry name" value="Regulatory protein AraC"/>
    <property type="match status" value="1"/>
</dbReference>
<dbReference type="GO" id="GO:0043565">
    <property type="term" value="F:sequence-specific DNA binding"/>
    <property type="evidence" value="ECO:0007669"/>
    <property type="project" value="InterPro"/>
</dbReference>
<evidence type="ECO:0000256" key="1">
    <source>
        <dbReference type="ARBA" id="ARBA00023015"/>
    </source>
</evidence>
<dbReference type="InterPro" id="IPR050204">
    <property type="entry name" value="AraC_XylS_family_regulators"/>
</dbReference>
<dbReference type="EMBL" id="CYHE01000009">
    <property type="protein sequence ID" value="CUA98223.1"/>
    <property type="molecule type" value="Genomic_DNA"/>
</dbReference>
<dbReference type="Pfam" id="PF12833">
    <property type="entry name" value="HTH_18"/>
    <property type="match status" value="1"/>
</dbReference>
<gene>
    <name evidence="6" type="ORF">Ga0061067_10963</name>
</gene>
<name>A0A0K6I5A4_9HYPH</name>
<dbReference type="RefSeq" id="WP_055456292.1">
    <property type="nucleotide sequence ID" value="NZ_CYHE01000009.1"/>
</dbReference>
<dbReference type="OrthoDB" id="9803764at2"/>
<evidence type="ECO:0000313" key="7">
    <source>
        <dbReference type="Proteomes" id="UP000183900"/>
    </source>
</evidence>
<protein>
    <submittedName>
        <fullName evidence="6">AraC-type DNA-binding domain and AraC-containing proteins</fullName>
    </submittedName>
</protein>
<dbReference type="PRINTS" id="PR00032">
    <property type="entry name" value="HTHARAC"/>
</dbReference>
<dbReference type="GO" id="GO:0003700">
    <property type="term" value="F:DNA-binding transcription factor activity"/>
    <property type="evidence" value="ECO:0007669"/>
    <property type="project" value="InterPro"/>
</dbReference>
<keyword evidence="3" id="KW-0010">Activator</keyword>
<dbReference type="InterPro" id="IPR037923">
    <property type="entry name" value="HTH-like"/>
</dbReference>
<dbReference type="PROSITE" id="PS00041">
    <property type="entry name" value="HTH_ARAC_FAMILY_1"/>
    <property type="match status" value="1"/>
</dbReference>
<dbReference type="PROSITE" id="PS01124">
    <property type="entry name" value="HTH_ARAC_FAMILY_2"/>
    <property type="match status" value="1"/>
</dbReference>
<sequence length="297" mass="32488">MDKNVGDVLAGLSPAALTLALARSAIKMQHSRAWRVDKSNAVHDLVICLTGSARYELDGVEQSLAPGMAMLIPAGSRFVGESLSDELYTGVAQHFTLTLFGSVDLIGQMNLRPVAAFRQWEVIGAMVAHYRDMAPLSMTTLAQHHLFMVILLAYIESAFLGWKEGAGGALDSPDQLSVHIMLVAARIAADPLSAAALEKALGSVPFNGDYFRRAFRARIGLTPQKFQERKRMEMAMNLLSSGRKVKEVAAMIGIADPYYFSRLFKKHLGASPSCYRLDSRDGPDEVYVDDPEILVID</sequence>
<dbReference type="PANTHER" id="PTHR46796">
    <property type="entry name" value="HTH-TYPE TRANSCRIPTIONAL ACTIVATOR RHAS-RELATED"/>
    <property type="match status" value="1"/>
</dbReference>
<dbReference type="SUPFAM" id="SSF46689">
    <property type="entry name" value="Homeodomain-like"/>
    <property type="match status" value="1"/>
</dbReference>
<dbReference type="SMART" id="SM00342">
    <property type="entry name" value="HTH_ARAC"/>
    <property type="match status" value="1"/>
</dbReference>
<dbReference type="Gene3D" id="1.10.10.60">
    <property type="entry name" value="Homeodomain-like"/>
    <property type="match status" value="2"/>
</dbReference>
<organism evidence="6 7">
    <name type="scientific">Pannonibacter indicus</name>
    <dbReference type="NCBI Taxonomy" id="466044"/>
    <lineage>
        <taxon>Bacteria</taxon>
        <taxon>Pseudomonadati</taxon>
        <taxon>Pseudomonadota</taxon>
        <taxon>Alphaproteobacteria</taxon>
        <taxon>Hyphomicrobiales</taxon>
        <taxon>Stappiaceae</taxon>
        <taxon>Pannonibacter</taxon>
    </lineage>
</organism>
<proteinExistence type="predicted"/>
<keyword evidence="7" id="KW-1185">Reference proteome</keyword>
<dbReference type="InterPro" id="IPR018062">
    <property type="entry name" value="HTH_AraC-typ_CS"/>
</dbReference>
<dbReference type="AlphaFoldDB" id="A0A0K6I5A4"/>
<feature type="domain" description="HTH araC/xylS-type" evidence="5">
    <location>
        <begin position="181"/>
        <end position="278"/>
    </location>
</feature>
<dbReference type="Proteomes" id="UP000183900">
    <property type="component" value="Unassembled WGS sequence"/>
</dbReference>
<accession>A0A0K6I5A4</accession>
<reference evidence="7" key="1">
    <citation type="submission" date="2015-08" db="EMBL/GenBank/DDBJ databases">
        <authorList>
            <person name="Varghese N."/>
        </authorList>
    </citation>
    <scope>NUCLEOTIDE SEQUENCE [LARGE SCALE GENOMIC DNA]</scope>
    <source>
        <strain evidence="7">DSM 23407</strain>
    </source>
</reference>
<dbReference type="InterPro" id="IPR018060">
    <property type="entry name" value="HTH_AraC"/>
</dbReference>
<dbReference type="PANTHER" id="PTHR46796:SF6">
    <property type="entry name" value="ARAC SUBFAMILY"/>
    <property type="match status" value="1"/>
</dbReference>
<evidence type="ECO:0000313" key="6">
    <source>
        <dbReference type="EMBL" id="CUA98223.1"/>
    </source>
</evidence>
<evidence type="ECO:0000256" key="2">
    <source>
        <dbReference type="ARBA" id="ARBA00023125"/>
    </source>
</evidence>
<evidence type="ECO:0000259" key="5">
    <source>
        <dbReference type="PROSITE" id="PS01124"/>
    </source>
</evidence>
<dbReference type="InterPro" id="IPR020449">
    <property type="entry name" value="Tscrpt_reg_AraC-type_HTH"/>
</dbReference>
<evidence type="ECO:0000256" key="4">
    <source>
        <dbReference type="ARBA" id="ARBA00023163"/>
    </source>
</evidence>
<dbReference type="InterPro" id="IPR009057">
    <property type="entry name" value="Homeodomain-like_sf"/>
</dbReference>
<keyword evidence="4" id="KW-0804">Transcription</keyword>
<keyword evidence="2 6" id="KW-0238">DNA-binding</keyword>